<organism evidence="2 3">
    <name type="scientific">Vallitalea pronyensis</name>
    <dbReference type="NCBI Taxonomy" id="1348613"/>
    <lineage>
        <taxon>Bacteria</taxon>
        <taxon>Bacillati</taxon>
        <taxon>Bacillota</taxon>
        <taxon>Clostridia</taxon>
        <taxon>Lachnospirales</taxon>
        <taxon>Vallitaleaceae</taxon>
        <taxon>Vallitalea</taxon>
    </lineage>
</organism>
<keyword evidence="3" id="KW-1185">Reference proteome</keyword>
<dbReference type="Proteomes" id="UP000683246">
    <property type="component" value="Chromosome"/>
</dbReference>
<protein>
    <submittedName>
        <fullName evidence="2">Uncharacterized protein</fullName>
    </submittedName>
</protein>
<evidence type="ECO:0000313" key="2">
    <source>
        <dbReference type="EMBL" id="QUI23005.1"/>
    </source>
</evidence>
<dbReference type="EMBL" id="CP058649">
    <property type="protein sequence ID" value="QUI23005.1"/>
    <property type="molecule type" value="Genomic_DNA"/>
</dbReference>
<proteinExistence type="predicted"/>
<name>A0A8J8SGQ3_9FIRM</name>
<feature type="chain" id="PRO_5035195506" evidence="1">
    <location>
        <begin position="18"/>
        <end position="108"/>
    </location>
</feature>
<sequence length="108" mass="11894">MACVLLTILPMNNAVQAQSSFNTSHYELQLEYANRGPQFGDTRTVSVSSPVPSGWVITWKGYSSMTIKYVVGASYGYSLTVSVDSPVPPNWIITWKGYSSMTIEYVGN</sequence>
<dbReference type="RefSeq" id="WP_212698501.1">
    <property type="nucleotide sequence ID" value="NZ_CP058649.1"/>
</dbReference>
<dbReference type="AlphaFoldDB" id="A0A8J8SGQ3"/>
<evidence type="ECO:0000313" key="3">
    <source>
        <dbReference type="Proteomes" id="UP000683246"/>
    </source>
</evidence>
<evidence type="ECO:0000256" key="1">
    <source>
        <dbReference type="SAM" id="SignalP"/>
    </source>
</evidence>
<dbReference type="KEGG" id="vpy:HZI73_12195"/>
<feature type="signal peptide" evidence="1">
    <location>
        <begin position="1"/>
        <end position="17"/>
    </location>
</feature>
<keyword evidence="1" id="KW-0732">Signal</keyword>
<reference evidence="2" key="1">
    <citation type="submission" date="2020-07" db="EMBL/GenBank/DDBJ databases">
        <title>Vallitalea pronyensis genome.</title>
        <authorList>
            <person name="Postec A."/>
        </authorList>
    </citation>
    <scope>NUCLEOTIDE SEQUENCE</scope>
    <source>
        <strain evidence="2">FatNI3</strain>
    </source>
</reference>
<gene>
    <name evidence="2" type="ORF">HZI73_12195</name>
</gene>
<accession>A0A8J8SGQ3</accession>